<comment type="caution">
    <text evidence="1">The sequence shown here is derived from an EMBL/GenBank/DDBJ whole genome shotgun (WGS) entry which is preliminary data.</text>
</comment>
<dbReference type="Proteomes" id="UP000681720">
    <property type="component" value="Unassembled WGS sequence"/>
</dbReference>
<dbReference type="AlphaFoldDB" id="A0A8S2RYB5"/>
<dbReference type="EMBL" id="CAJOBJ010017274">
    <property type="protein sequence ID" value="CAF4191784.1"/>
    <property type="molecule type" value="Genomic_DNA"/>
</dbReference>
<sequence>ILNPLVFNDSDIDVIDLTPFLFYNSKSITKLFKDESSDQENEQLILRLAAVNELKPLNLTERQMIPLDKHKLEIEQRVSLVFNFLK</sequence>
<organism evidence="1 2">
    <name type="scientific">Rotaria magnacalcarata</name>
    <dbReference type="NCBI Taxonomy" id="392030"/>
    <lineage>
        <taxon>Eukaryota</taxon>
        <taxon>Metazoa</taxon>
        <taxon>Spiralia</taxon>
        <taxon>Gnathifera</taxon>
        <taxon>Rotifera</taxon>
        <taxon>Eurotatoria</taxon>
        <taxon>Bdelloidea</taxon>
        <taxon>Philodinida</taxon>
        <taxon>Philodinidae</taxon>
        <taxon>Rotaria</taxon>
    </lineage>
</organism>
<name>A0A8S2RYB5_9BILA</name>
<accession>A0A8S2RYB5</accession>
<gene>
    <name evidence="1" type="ORF">GIL414_LOCUS21242</name>
</gene>
<feature type="non-terminal residue" evidence="1">
    <location>
        <position position="1"/>
    </location>
</feature>
<evidence type="ECO:0000313" key="1">
    <source>
        <dbReference type="EMBL" id="CAF4191784.1"/>
    </source>
</evidence>
<reference evidence="1" key="1">
    <citation type="submission" date="2021-02" db="EMBL/GenBank/DDBJ databases">
        <authorList>
            <person name="Nowell W R."/>
        </authorList>
    </citation>
    <scope>NUCLEOTIDE SEQUENCE</scope>
</reference>
<evidence type="ECO:0000313" key="2">
    <source>
        <dbReference type="Proteomes" id="UP000681720"/>
    </source>
</evidence>
<protein>
    <submittedName>
        <fullName evidence="1">Uncharacterized protein</fullName>
    </submittedName>
</protein>
<proteinExistence type="predicted"/>